<gene>
    <name evidence="2" type="ORF">NCTC10783_01566</name>
</gene>
<dbReference type="AlphaFoldDB" id="A0A3S5E4Q6"/>
<evidence type="ECO:0000256" key="1">
    <source>
        <dbReference type="SAM" id="Coils"/>
    </source>
</evidence>
<dbReference type="InterPro" id="IPR008840">
    <property type="entry name" value="Sipho_Gp157"/>
</dbReference>
<organism evidence="2 3">
    <name type="scientific">Pseudomonas fluorescens</name>
    <dbReference type="NCBI Taxonomy" id="294"/>
    <lineage>
        <taxon>Bacteria</taxon>
        <taxon>Pseudomonadati</taxon>
        <taxon>Pseudomonadota</taxon>
        <taxon>Gammaproteobacteria</taxon>
        <taxon>Pseudomonadales</taxon>
        <taxon>Pseudomonadaceae</taxon>
        <taxon>Pseudomonas</taxon>
    </lineage>
</organism>
<dbReference type="Pfam" id="PF05565">
    <property type="entry name" value="Sipho_Gp157"/>
    <property type="match status" value="1"/>
</dbReference>
<dbReference type="EMBL" id="LR134300">
    <property type="protein sequence ID" value="VEE45707.1"/>
    <property type="molecule type" value="Genomic_DNA"/>
</dbReference>
<dbReference type="Proteomes" id="UP000278078">
    <property type="component" value="Chromosome"/>
</dbReference>
<feature type="coiled-coil region" evidence="1">
    <location>
        <begin position="51"/>
        <end position="78"/>
    </location>
</feature>
<proteinExistence type="predicted"/>
<evidence type="ECO:0000313" key="2">
    <source>
        <dbReference type="EMBL" id="VEE45707.1"/>
    </source>
</evidence>
<protein>
    <submittedName>
        <fullName evidence="2">Phage protein, siphovirus Gp157 family</fullName>
    </submittedName>
</protein>
<keyword evidence="1" id="KW-0175">Coiled coil</keyword>
<name>A0A3S5E4Q6_PSEFL</name>
<reference evidence="2 3" key="1">
    <citation type="submission" date="2018-12" db="EMBL/GenBank/DDBJ databases">
        <authorList>
            <consortium name="Pathogen Informatics"/>
        </authorList>
    </citation>
    <scope>NUCLEOTIDE SEQUENCE [LARGE SCALE GENOMIC DNA]</scope>
    <source>
        <strain evidence="2 3">NCTC10783</strain>
    </source>
</reference>
<accession>A0A3S5E4Q6</accession>
<sequence length="165" mass="18390">MTQLYKLTEQFLELAALAETVDEGMAVAVRDTMQAIGGEFEEKGKALATVVLNMDTDVEALDREIERLNDRKRAIKARQDSMKEYLRENMEAAGIKKISCPLFSITCVEGREIAVIDDEKKLPDELVKVKVETSPDKNAIARALKDGKDVPGAHLERAKSSIRIK</sequence>
<evidence type="ECO:0000313" key="3">
    <source>
        <dbReference type="Proteomes" id="UP000278078"/>
    </source>
</evidence>